<feature type="region of interest" description="Disordered" evidence="2">
    <location>
        <begin position="2130"/>
        <end position="2167"/>
    </location>
</feature>
<keyword evidence="4" id="KW-1185">Reference proteome</keyword>
<dbReference type="RefSeq" id="XP_002957768.1">
    <property type="nucleotide sequence ID" value="XM_002957722.1"/>
</dbReference>
<feature type="coiled-coil region" evidence="1">
    <location>
        <begin position="66"/>
        <end position="133"/>
    </location>
</feature>
<evidence type="ECO:0000313" key="3">
    <source>
        <dbReference type="EMBL" id="EFJ41200.1"/>
    </source>
</evidence>
<organism evidence="4">
    <name type="scientific">Volvox carteri f. nagariensis</name>
    <dbReference type="NCBI Taxonomy" id="3068"/>
    <lineage>
        <taxon>Eukaryota</taxon>
        <taxon>Viridiplantae</taxon>
        <taxon>Chlorophyta</taxon>
        <taxon>core chlorophytes</taxon>
        <taxon>Chlorophyceae</taxon>
        <taxon>CS clade</taxon>
        <taxon>Chlamydomonadales</taxon>
        <taxon>Volvocaceae</taxon>
        <taxon>Volvox</taxon>
    </lineage>
</organism>
<accession>D8UGH3</accession>
<dbReference type="InParanoid" id="D8UGH3"/>
<dbReference type="EMBL" id="GL378399">
    <property type="protein sequence ID" value="EFJ41200.1"/>
    <property type="molecule type" value="Genomic_DNA"/>
</dbReference>
<dbReference type="PANTHER" id="PTHR23159">
    <property type="entry name" value="CENTROSOMAL PROTEIN 2"/>
    <property type="match status" value="1"/>
</dbReference>
<dbReference type="eggNOG" id="ENOG502STY2">
    <property type="taxonomic scope" value="Eukaryota"/>
</dbReference>
<feature type="coiled-coil region" evidence="1">
    <location>
        <begin position="184"/>
        <end position="222"/>
    </location>
</feature>
<dbReference type="OrthoDB" id="552486at2759"/>
<feature type="coiled-coil region" evidence="1">
    <location>
        <begin position="428"/>
        <end position="522"/>
    </location>
</feature>
<dbReference type="STRING" id="3068.D8UGH3"/>
<evidence type="ECO:0000313" key="4">
    <source>
        <dbReference type="Proteomes" id="UP000001058"/>
    </source>
</evidence>
<keyword evidence="1" id="KW-0175">Coiled coil</keyword>
<dbReference type="GeneID" id="9620809"/>
<proteinExistence type="predicted"/>
<evidence type="ECO:0000256" key="2">
    <source>
        <dbReference type="SAM" id="MobiDB-lite"/>
    </source>
</evidence>
<dbReference type="Proteomes" id="UP000001058">
    <property type="component" value="Unassembled WGS sequence"/>
</dbReference>
<reference evidence="3 4" key="1">
    <citation type="journal article" date="2010" name="Science">
        <title>Genomic analysis of organismal complexity in the multicellular green alga Volvox carteri.</title>
        <authorList>
            <person name="Prochnik S.E."/>
            <person name="Umen J."/>
            <person name="Nedelcu A.M."/>
            <person name="Hallmann A."/>
            <person name="Miller S.M."/>
            <person name="Nishii I."/>
            <person name="Ferris P."/>
            <person name="Kuo A."/>
            <person name="Mitros T."/>
            <person name="Fritz-Laylin L.K."/>
            <person name="Hellsten U."/>
            <person name="Chapman J."/>
            <person name="Simakov O."/>
            <person name="Rensing S.A."/>
            <person name="Terry A."/>
            <person name="Pangilinan J."/>
            <person name="Kapitonov V."/>
            <person name="Jurka J."/>
            <person name="Salamov A."/>
            <person name="Shapiro H."/>
            <person name="Schmutz J."/>
            <person name="Grimwood J."/>
            <person name="Lindquist E."/>
            <person name="Lucas S."/>
            <person name="Grigoriev I.V."/>
            <person name="Schmitt R."/>
            <person name="Kirk D."/>
            <person name="Rokhsar D.S."/>
        </authorList>
    </citation>
    <scope>NUCLEOTIDE SEQUENCE [LARGE SCALE GENOMIC DNA]</scope>
    <source>
        <strain evidence="4">f. Nagariensis / Eve</strain>
    </source>
</reference>
<protein>
    <submittedName>
        <fullName evidence="3">Uncharacterized protein</fullName>
    </submittedName>
</protein>
<feature type="region of interest" description="Disordered" evidence="2">
    <location>
        <begin position="1114"/>
        <end position="1169"/>
    </location>
</feature>
<feature type="compositionally biased region" description="Low complexity" evidence="2">
    <location>
        <begin position="1138"/>
        <end position="1151"/>
    </location>
</feature>
<feature type="region of interest" description="Disordered" evidence="2">
    <location>
        <begin position="1298"/>
        <end position="1332"/>
    </location>
</feature>
<feature type="coiled-coil region" evidence="1">
    <location>
        <begin position="776"/>
        <end position="1037"/>
    </location>
</feature>
<feature type="compositionally biased region" description="Acidic residues" evidence="2">
    <location>
        <begin position="2150"/>
        <end position="2159"/>
    </location>
</feature>
<sequence length="2415" mass="251394">MELGDAEMATTGSLAVERRSSAPGTSTSPYHVENRTPRVNISCGGAGGDEQVVTADISELIGELQVVELQAQLQQSSSALRSSQQQLQGLSARVEELEASLETEVERMVATLQADLQAAHDAHEAKLQEAESVEISLSERTLWMHLLSAFWGQGLWGLPINCTVYLNERLWTQEAAAAEVAATAAAREADLQEALRAAQQAAQQAEATIEVERNTCRQLQARLGAYEDLCWRLEMELRLPDACGGTAGRGPEGGALGPPRQPYNPSAPYMSWPESLLAAARALQARLRDQAARGAAAADAVAAAASAAAAAAAAWRGRAQRADADAAAATIATEELRHSLGTALAALHEEAALLAATNTALTADLEQRQTQVAELMASSSGLEAQVVQLGGELSSLDNLRTALERELFDAGERHSALEAQVLKLQNELAGALRGREELAAKVSELQKEVAQAHSRKDSLANEISELRQELQVVRVHKAGLEEQVSDLNDELHSTRTREQQQLSLLEAERETWKRERERMGEEGASLAAAASALMAAAECGDARSRTCTAATTAALEEALRAAAAHLENARRASDFELEKMRMQVVDLYERLGQAKSRILVEAERHEDARQAERAAEQAARAALQNEAAVAAAAALCARVFRSVERAAAASAAADVAMDLVAAERHAAQQVARVVCARVVRRQEAIEAQAAMAVAAAQLSHAEDRHANVLAEVAMARLADQSTAAARAQLIEAQLADSTRECMNLSAQAAELAGRLEQGETTAAGLAARLDKALAARAAAVEKADAAHERAAEAEAAVAQLQAELVAKAMAMEEAKAAAAQAADATNTRAAAAEEAIAHLQAELAAKTIAAEEARAAAVEDARAANTRAAVAEEAIAHLQAELAAKTIAAEEARAAAAQAADATNTRAAAAEEAIAHLQAELAAKTIAAEEARAAAVEDARAANTRAAVAEEAIAHLQAELAAKTIAAEEARAAAVEDARAANTRAAVAEEAIAHLQAELAAKTIAAEEARAAAVEDARAANARATAAEAAVAELQAEVAARAAVAEQANGLHTSVAMVDVAVAQLQAELVAVEREHKKVTETLTSLPYAQITAVGVLPDSPGPLSHRVDVDVGAEIETDGDASCTERTGPSGGDGSSDDAVAAATGAVSEAEGSDAGNSWNDAPGPATNTRELHLHQQVLALQDLLESEREANAARIVTLRAMRVAEREELHRQLRVLAHAAGMAAAGDGTGADAALLLPRRPAESYPVVISRQHSVTSVLEPQSRAGTLGPRASAPLIAAASAAGCGIVSVGLTPDASGHQVRRRASEPQRPRTGLPPLPPQAAQDISSTSSAGSSSYWLPAAAAVAAAANDYDSHHEPMWMANAAFGGTISLGCPSSAAVSETQVAELADTIATLRAELAASKEALRRERCETEVAGCTEMVLTGGGADTGCHAVGAVQVGVGNSPKEANADHRRACLVAPSTGPEMATSVSPASTATVVPVNVQQHSHDGGVSWSVSELLGMLEAERAARGVREVVLRVLRAVERNALQQELANMRAARAAAHAAATDARMRLSALLLAHARVCGEVEMLRASNDEMAAELGPARRAVEQLRKQNEQLWRDAREATMHCTADTNADTLARLASSEARESALAAQCEELAAKYEELEAQMHRGAVSVAASPTAFSTPPDAEAVAEVAQMQLAAQVTELPSELAVSPSTLKRLSTECMAARKDRQRLQQQLVSLLAHMAVVQQLADELCGSLHATTVDLNEQELDEQAPDGTHVQANSMKTRVGRRRQLAVETRAWARQASLLQEQLALVVQGARSGLQPLATVTWDFHFAESLPAATGLRPAAHPMAALSPELPAEIDRSPSTGAAGVAAAASLLRGNGWAGGSGGLALGRRCLSAIDLSSLAHRAEEAAAAAEFVAAAQLPAVQSQLQQEHQQQLSPGHDSVTGPPAGGCGSFLPGLHRLNLHHFALLQGRGYWNPWAMGAAVSTATVLQRLRARGSATVGGAASTAPVAVPVPAPLRSADGAAIGGDSTSNFAENNGFSLCNIAGTVEELIPQASAGPAAAFVACPSEELHGASGAHADEVAASREASPMNCIAMPSSGSVVLAEPELTISPVASPPGTRGFKPFWSSHPTGCVLSPHSARHRAGSAGQLRRLEEAAEEEGEGEGEERQEAWTDGELVLEEEEEEAEDQAEVDEERDLGAEGGWAFGGADCESPEVAPQGAARLALGRAASETDMQLFFNPMFAAGQEANGAGAGNGTAAMRRSLNVLPASARPSRGTDDVSFVTGLHAARVWGRMSANRTLPAAAGYAYPSRPLAQSSRGSGSGSIFARARRMSIDHRVNDLVRRQSLWPSPSMPEAAGASSPSTTLATPALSGPSLAGVGTAGGGEQLVPVSRSNPMVKLYKKISKRLSTTSRDSREGL</sequence>
<gene>
    <name evidence="3" type="ORF">VOLCADRAFT_98865</name>
</gene>
<feature type="coiled-coil region" evidence="1">
    <location>
        <begin position="1387"/>
        <end position="1414"/>
    </location>
</feature>
<dbReference type="Gene3D" id="1.10.287.1490">
    <property type="match status" value="1"/>
</dbReference>
<name>D8UGH3_VOLCA</name>
<feature type="region of interest" description="Disordered" evidence="2">
    <location>
        <begin position="2341"/>
        <end position="2388"/>
    </location>
</feature>
<dbReference type="KEGG" id="vcn:VOLCADRAFT_98865"/>
<feature type="region of interest" description="Disordered" evidence="2">
    <location>
        <begin position="1"/>
        <end position="39"/>
    </location>
</feature>
<evidence type="ECO:0000256" key="1">
    <source>
        <dbReference type="SAM" id="Coils"/>
    </source>
</evidence>
<dbReference type="PANTHER" id="PTHR23159:SF31">
    <property type="entry name" value="CENTROSOME-ASSOCIATED PROTEIN CEP250 ISOFORM X1"/>
    <property type="match status" value="1"/>
</dbReference>